<evidence type="ECO:0000256" key="1">
    <source>
        <dbReference type="SAM" id="MobiDB-lite"/>
    </source>
</evidence>
<proteinExistence type="predicted"/>
<dbReference type="RefSeq" id="WP_099788347.1">
    <property type="nucleotide sequence ID" value="NZ_JBHLYV010000031.1"/>
</dbReference>
<feature type="domain" description="KTSC" evidence="2">
    <location>
        <begin position="10"/>
        <end position="64"/>
    </location>
</feature>
<dbReference type="OrthoDB" id="8907571at2"/>
<dbReference type="AlphaFoldDB" id="A0A2G8THR3"/>
<evidence type="ECO:0000259" key="2">
    <source>
        <dbReference type="Pfam" id="PF13619"/>
    </source>
</evidence>
<dbReference type="EMBL" id="PDOC01000004">
    <property type="protein sequence ID" value="PIL45553.1"/>
    <property type="molecule type" value="Genomic_DNA"/>
</dbReference>
<dbReference type="Proteomes" id="UP000230390">
    <property type="component" value="Unassembled WGS sequence"/>
</dbReference>
<gene>
    <name evidence="3" type="ORF">CR105_09545</name>
</gene>
<accession>A0A2G8THR3</accession>
<evidence type="ECO:0000313" key="3">
    <source>
        <dbReference type="EMBL" id="PIL45553.1"/>
    </source>
</evidence>
<comment type="caution">
    <text evidence="3">The sequence shown here is derived from an EMBL/GenBank/DDBJ whole genome shotgun (WGS) entry which is preliminary data.</text>
</comment>
<dbReference type="Pfam" id="PF13619">
    <property type="entry name" value="KTSC"/>
    <property type="match status" value="1"/>
</dbReference>
<evidence type="ECO:0000313" key="4">
    <source>
        <dbReference type="Proteomes" id="UP000230390"/>
    </source>
</evidence>
<sequence length="92" mass="10291">MEMKRVNAGKLRAIGYDSRQRLLRVELDDGSAIEYAGVDSEVWRKLSTSGAAWSYYRDKIEEEFSGKRAAPRASSQSRDALNDLFGTADDQG</sequence>
<feature type="region of interest" description="Disordered" evidence="1">
    <location>
        <begin position="66"/>
        <end position="92"/>
    </location>
</feature>
<dbReference type="InterPro" id="IPR025309">
    <property type="entry name" value="KTSC_dom"/>
</dbReference>
<keyword evidence="4" id="KW-1185">Reference proteome</keyword>
<name>A0A2G8THR3_9BURK</name>
<protein>
    <submittedName>
        <fullName evidence="3">KTSC domain-containing protein</fullName>
    </submittedName>
</protein>
<organism evidence="3 4">
    <name type="scientific">Massilia eurypsychrophila</name>
    <dbReference type="NCBI Taxonomy" id="1485217"/>
    <lineage>
        <taxon>Bacteria</taxon>
        <taxon>Pseudomonadati</taxon>
        <taxon>Pseudomonadota</taxon>
        <taxon>Betaproteobacteria</taxon>
        <taxon>Burkholderiales</taxon>
        <taxon>Oxalobacteraceae</taxon>
        <taxon>Telluria group</taxon>
        <taxon>Massilia</taxon>
    </lineage>
</organism>
<reference evidence="3 4" key="1">
    <citation type="submission" date="2017-10" db="EMBL/GenBank/DDBJ databases">
        <title>Massilia psychrophilum sp. nov., a novel purple-pigmented bacterium isolated from Tianshan glacier, Xinjiang Municipality, China.</title>
        <authorList>
            <person name="Wang H."/>
        </authorList>
    </citation>
    <scope>NUCLEOTIDE SEQUENCE [LARGE SCALE GENOMIC DNA]</scope>
    <source>
        <strain evidence="3 4">JCM 30074</strain>
    </source>
</reference>